<evidence type="ECO:0000313" key="4">
    <source>
        <dbReference type="Proteomes" id="UP000249091"/>
    </source>
</evidence>
<proteinExistence type="predicted"/>
<dbReference type="STRING" id="1219011.GCA_001895045_02013"/>
<feature type="compositionally biased region" description="Low complexity" evidence="1">
    <location>
        <begin position="328"/>
        <end position="339"/>
    </location>
</feature>
<feature type="region of interest" description="Disordered" evidence="1">
    <location>
        <begin position="270"/>
        <end position="357"/>
    </location>
</feature>
<keyword evidence="2" id="KW-1133">Transmembrane helix</keyword>
<evidence type="ECO:0000256" key="1">
    <source>
        <dbReference type="SAM" id="MobiDB-lite"/>
    </source>
</evidence>
<keyword evidence="2" id="KW-0472">Membrane</keyword>
<protein>
    <submittedName>
        <fullName evidence="3">Uncharacterized protein</fullName>
    </submittedName>
</protein>
<dbReference type="Proteomes" id="UP000249091">
    <property type="component" value="Chromosome 1"/>
</dbReference>
<dbReference type="KEGG" id="rcr:NCTC10994_01383"/>
<feature type="compositionally biased region" description="Pro residues" evidence="1">
    <location>
        <begin position="340"/>
        <end position="357"/>
    </location>
</feature>
<keyword evidence="2" id="KW-0812">Transmembrane</keyword>
<dbReference type="EMBL" id="LS483468">
    <property type="protein sequence ID" value="SQI30066.1"/>
    <property type="molecule type" value="Genomic_DNA"/>
</dbReference>
<feature type="compositionally biased region" description="Low complexity" evidence="1">
    <location>
        <begin position="276"/>
        <end position="305"/>
    </location>
</feature>
<dbReference type="AlphaFoldDB" id="A0A2X4TRM3"/>
<evidence type="ECO:0000313" key="3">
    <source>
        <dbReference type="EMBL" id="SQI30066.1"/>
    </source>
</evidence>
<accession>A0A2X4TRM3</accession>
<gene>
    <name evidence="3" type="ORF">NCTC10994_01383</name>
</gene>
<feature type="transmembrane region" description="Helical" evidence="2">
    <location>
        <begin position="239"/>
        <end position="264"/>
    </location>
</feature>
<organism evidence="3 4">
    <name type="scientific">Rhodococcus coprophilus</name>
    <dbReference type="NCBI Taxonomy" id="38310"/>
    <lineage>
        <taxon>Bacteria</taxon>
        <taxon>Bacillati</taxon>
        <taxon>Actinomycetota</taxon>
        <taxon>Actinomycetes</taxon>
        <taxon>Mycobacteriales</taxon>
        <taxon>Nocardiaceae</taxon>
        <taxon>Rhodococcus</taxon>
    </lineage>
</organism>
<keyword evidence="4" id="KW-1185">Reference proteome</keyword>
<reference evidence="3 4" key="1">
    <citation type="submission" date="2018-06" db="EMBL/GenBank/DDBJ databases">
        <authorList>
            <consortium name="Pathogen Informatics"/>
            <person name="Doyle S."/>
        </authorList>
    </citation>
    <scope>NUCLEOTIDE SEQUENCE [LARGE SCALE GENOMIC DNA]</scope>
    <source>
        <strain evidence="3 4">NCTC10994</strain>
    </source>
</reference>
<dbReference type="RefSeq" id="WP_072699979.1">
    <property type="nucleotide sequence ID" value="NZ_JAFBBL010000001.1"/>
</dbReference>
<name>A0A2X4TRM3_9NOCA</name>
<evidence type="ECO:0000256" key="2">
    <source>
        <dbReference type="SAM" id="Phobius"/>
    </source>
</evidence>
<sequence length="357" mass="34890">MRPMLGVAVDDGEVCAVLVDADVPSLGPFDSQRHVAGRAANPADTAAAAVVAMTERAANASLSILSIGLTVTTGGAAEAGEIADAIGAVTETPVEIVALDDARLAYLAGAPELASAPVLAVHTRTGNVESASIVDTGSRAVLASVTPAGNVFGGYSESLPEAMDEAIARAGQTPGALVFLDLEPGDAAPAKELATILGVPFITPHGVPWHRATGASLVAAQRNGPAAVAGVPAGRGRGAALLAVLVALVAILGGGLAVAVGGIVPTRDAAPDTSMPVSSSAPTPEPAPASASVAVPVPEIPVAVPQDPCGEARPVSWPVRGSDPDLPGPAAADRGTAPAAPVPAEPDPCAPGRPVTP</sequence>